<accession>A0A364MUD6</accession>
<dbReference type="Gene3D" id="3.30.200.20">
    <property type="entry name" value="Phosphorylase Kinase, domain 1"/>
    <property type="match status" value="1"/>
</dbReference>
<reference evidence="3" key="1">
    <citation type="submission" date="2018-05" db="EMBL/GenBank/DDBJ databases">
        <title>Draft genome sequence of Stemphylium lycopersici strain CIDEFI 213.</title>
        <authorList>
            <person name="Medina R."/>
            <person name="Franco M.E.E."/>
            <person name="Lucentini C.G."/>
            <person name="Saparrat M.C.N."/>
            <person name="Balatti P.A."/>
        </authorList>
    </citation>
    <scope>NUCLEOTIDE SEQUENCE [LARGE SCALE GENOMIC DNA]</scope>
    <source>
        <strain evidence="3">CIDEFI 213</strain>
    </source>
</reference>
<dbReference type="Proteomes" id="UP000249619">
    <property type="component" value="Unassembled WGS sequence"/>
</dbReference>
<gene>
    <name evidence="2" type="ORF">DDE83_008032</name>
</gene>
<organism evidence="2 3">
    <name type="scientific">Stemphylium lycopersici</name>
    <name type="common">Tomato gray leaf spot disease fungus</name>
    <name type="synonym">Thyrospora lycopersici</name>
    <dbReference type="NCBI Taxonomy" id="183478"/>
    <lineage>
        <taxon>Eukaryota</taxon>
        <taxon>Fungi</taxon>
        <taxon>Dikarya</taxon>
        <taxon>Ascomycota</taxon>
        <taxon>Pezizomycotina</taxon>
        <taxon>Dothideomycetes</taxon>
        <taxon>Pleosporomycetidae</taxon>
        <taxon>Pleosporales</taxon>
        <taxon>Pleosporineae</taxon>
        <taxon>Pleosporaceae</taxon>
        <taxon>Stemphylium</taxon>
    </lineage>
</organism>
<sequence length="915" mass="100840">MLPSKMRRLSDLFSGPKASFQILSDLHLDHESQYLTFHIPVAAPFLILAGNIGRLIDYEQYLSFLIRRCNLHEKVFLVLGALEFHGIGWMDGLQLAHKLEKEPATRGKLEVLYETRSEVPGTNITLLGCTLWSKIPESDAATVLRKMPEFDAESGIQEWDVEKHNLEHKRDFKWLVDEVKKPSAAASEGGLAPTGTGGKEQRQVVVVTAFTPDLRGCLEPWQIDAPWASAYGTNLLNGPYFNNVKILFNNLSGLKNANRHASSIWSSQLHFDLHPVPTRRGWKSSDSTPTHMIIFLALISTMTLHFRRHPFTAACKRTLTTLIASKFLTYALCFISYFLSPNPPHHHQLSTKMSCHQPPLPPRPPGLVFRIVRTLSHPTASSPSGVYLCLPRNASPPSSPTIDSELSSRTASTHAAFSMLADNTRLRQQLPLLKYDRQSDVVYEAMRHNETSALSDAQLETLRQLFVVKTSAYTEALRAEVEAVEKIHGLCGEAASLHMGAYVVRSQHTFSAATSYMVQRPIFGPTLAEFGARSNGHGVLAWFVGHICVGLIDALEFLHENAGTVHGRIAAENVMLNLYPVYMHHRYRGYPDVQLIGFSGCGEVAERDRRVDVRGVLKVMDELITRWSDVAPFLNGITNVAGWGGEGEVGLVVLLATVRNMLADDFQGDMDMETLRNTVGALAQDIRHNGPSTVPWDLMKLVHADLATDAELERAKRNAVVIKFRTQKQEVKAVVEDAPVVMGGVGNAGMKTQRIMVMRFRSKKTDFLRAIGEEDAEGETDVEMADEEMAGNVDELDAEEAGRSAGGFVGSKSALEAEDGQDGGFEEGEDHEDGEDLERVSRHVHSYWSGQSSGGACLPGAEHDVPKPFMGNCFAGAMATSHAFFILSVSISSAVGGTLWFLDAADRSFLVSEAV</sequence>
<feature type="region of interest" description="Disordered" evidence="1">
    <location>
        <begin position="807"/>
        <end position="837"/>
    </location>
</feature>
<evidence type="ECO:0000313" key="2">
    <source>
        <dbReference type="EMBL" id="RAR03905.1"/>
    </source>
</evidence>
<feature type="compositionally biased region" description="Acidic residues" evidence="1">
    <location>
        <begin position="816"/>
        <end position="836"/>
    </location>
</feature>
<dbReference type="AlphaFoldDB" id="A0A364MUD6"/>
<evidence type="ECO:0000256" key="1">
    <source>
        <dbReference type="SAM" id="MobiDB-lite"/>
    </source>
</evidence>
<evidence type="ECO:0000313" key="3">
    <source>
        <dbReference type="Proteomes" id="UP000249619"/>
    </source>
</evidence>
<name>A0A364MUD6_STELY</name>
<dbReference type="PANTHER" id="PTHR37844:SF2">
    <property type="entry name" value="SER_THR PROTEIN PHOSPHATASE SUPERFAMILY (AFU_ORTHOLOGUE AFUA_1G14840)"/>
    <property type="match status" value="1"/>
</dbReference>
<comment type="caution">
    <text evidence="2">The sequence shown here is derived from an EMBL/GenBank/DDBJ whole genome shotgun (WGS) entry which is preliminary data.</text>
</comment>
<protein>
    <submittedName>
        <fullName evidence="2">Ser thr protein phosphatase superfamily protein</fullName>
    </submittedName>
</protein>
<dbReference type="EMBL" id="QGDH01000167">
    <property type="protein sequence ID" value="RAR03905.1"/>
    <property type="molecule type" value="Genomic_DNA"/>
</dbReference>
<dbReference type="SUPFAM" id="SSF56112">
    <property type="entry name" value="Protein kinase-like (PK-like)"/>
    <property type="match status" value="1"/>
</dbReference>
<dbReference type="PANTHER" id="PTHR37844">
    <property type="entry name" value="SER/THR PROTEIN PHOSPHATASE SUPERFAMILY (AFU_ORTHOLOGUE AFUA_1G14840)"/>
    <property type="match status" value="1"/>
</dbReference>
<proteinExistence type="predicted"/>
<dbReference type="Gene3D" id="1.10.510.10">
    <property type="entry name" value="Transferase(Phosphotransferase) domain 1"/>
    <property type="match status" value="1"/>
</dbReference>
<keyword evidence="3" id="KW-1185">Reference proteome</keyword>
<dbReference type="InterPro" id="IPR011009">
    <property type="entry name" value="Kinase-like_dom_sf"/>
</dbReference>